<sequence>MSMHRTLNNIMQNYSEFTGQAKKASTGLQKNCQHGLSGTATGLECQKE</sequence>
<feature type="region of interest" description="Disordered" evidence="1">
    <location>
        <begin position="28"/>
        <end position="48"/>
    </location>
</feature>
<proteinExistence type="predicted"/>
<reference evidence="2" key="2">
    <citation type="journal article" date="2015" name="Data Brief">
        <title>Shoot transcriptome of the giant reed, Arundo donax.</title>
        <authorList>
            <person name="Barrero R.A."/>
            <person name="Guerrero F.D."/>
            <person name="Moolhuijzen P."/>
            <person name="Goolsby J.A."/>
            <person name="Tidwell J."/>
            <person name="Bellgard S.E."/>
            <person name="Bellgard M.I."/>
        </authorList>
    </citation>
    <scope>NUCLEOTIDE SEQUENCE</scope>
    <source>
        <tissue evidence="2">Shoot tissue taken approximately 20 cm above the soil surface</tissue>
    </source>
</reference>
<reference evidence="2" key="1">
    <citation type="submission" date="2014-09" db="EMBL/GenBank/DDBJ databases">
        <authorList>
            <person name="Magalhaes I.L.F."/>
            <person name="Oliveira U."/>
            <person name="Santos F.R."/>
            <person name="Vidigal T.H.D.A."/>
            <person name="Brescovit A.D."/>
            <person name="Santos A.J."/>
        </authorList>
    </citation>
    <scope>NUCLEOTIDE SEQUENCE</scope>
    <source>
        <tissue evidence="2">Shoot tissue taken approximately 20 cm above the soil surface</tissue>
    </source>
</reference>
<feature type="compositionally biased region" description="Polar residues" evidence="1">
    <location>
        <begin position="28"/>
        <end position="40"/>
    </location>
</feature>
<dbReference type="AlphaFoldDB" id="A0A0A9TVQ0"/>
<protein>
    <submittedName>
        <fullName evidence="2">Uncharacterized protein</fullName>
    </submittedName>
</protein>
<evidence type="ECO:0000256" key="1">
    <source>
        <dbReference type="SAM" id="MobiDB-lite"/>
    </source>
</evidence>
<organism evidence="2">
    <name type="scientific">Arundo donax</name>
    <name type="common">Giant reed</name>
    <name type="synonym">Donax arundinaceus</name>
    <dbReference type="NCBI Taxonomy" id="35708"/>
    <lineage>
        <taxon>Eukaryota</taxon>
        <taxon>Viridiplantae</taxon>
        <taxon>Streptophyta</taxon>
        <taxon>Embryophyta</taxon>
        <taxon>Tracheophyta</taxon>
        <taxon>Spermatophyta</taxon>
        <taxon>Magnoliopsida</taxon>
        <taxon>Liliopsida</taxon>
        <taxon>Poales</taxon>
        <taxon>Poaceae</taxon>
        <taxon>PACMAD clade</taxon>
        <taxon>Arundinoideae</taxon>
        <taxon>Arundineae</taxon>
        <taxon>Arundo</taxon>
    </lineage>
</organism>
<evidence type="ECO:0000313" key="2">
    <source>
        <dbReference type="EMBL" id="JAD15211.1"/>
    </source>
</evidence>
<accession>A0A0A9TVQ0</accession>
<dbReference type="EMBL" id="GBRH01282684">
    <property type="protein sequence ID" value="JAD15211.1"/>
    <property type="molecule type" value="Transcribed_RNA"/>
</dbReference>
<name>A0A0A9TVQ0_ARUDO</name>